<accession>A0A913YH85</accession>
<evidence type="ECO:0000256" key="11">
    <source>
        <dbReference type="PROSITE-ProRule" id="PRU01240"/>
    </source>
</evidence>
<dbReference type="GO" id="GO:0090729">
    <property type="term" value="F:toxin activity"/>
    <property type="evidence" value="ECO:0007669"/>
    <property type="project" value="UniProtKB-KW"/>
</dbReference>
<proteinExistence type="inferred from homology"/>
<dbReference type="AlphaFoldDB" id="A0A913YH85"/>
<keyword evidence="4" id="KW-0165">Cleavage on pair of basic residues</keyword>
<dbReference type="InterPro" id="IPR000209">
    <property type="entry name" value="Peptidase_S8/S53_dom"/>
</dbReference>
<keyword evidence="15" id="KW-1185">Reference proteome</keyword>
<dbReference type="InterPro" id="IPR003582">
    <property type="entry name" value="ShKT_dom"/>
</dbReference>
<dbReference type="OrthoDB" id="300641at2759"/>
<dbReference type="InterPro" id="IPR052065">
    <property type="entry name" value="Compl_asym_regulator"/>
</dbReference>
<dbReference type="SUPFAM" id="SSF52743">
    <property type="entry name" value="Subtilisin-like"/>
    <property type="match status" value="1"/>
</dbReference>
<feature type="domain" description="P/Homo B" evidence="13">
    <location>
        <begin position="190"/>
        <end position="321"/>
    </location>
</feature>
<dbReference type="PRINTS" id="PR01705">
    <property type="entry name" value="TSP1REPEAT"/>
</dbReference>
<dbReference type="FunFam" id="2.20.100.10:FF:000080">
    <property type="entry name" value="SCO-spondin"/>
    <property type="match status" value="2"/>
</dbReference>
<evidence type="ECO:0000256" key="3">
    <source>
        <dbReference type="ARBA" id="ARBA00022670"/>
    </source>
</evidence>
<dbReference type="Pfam" id="PF01483">
    <property type="entry name" value="P_proprotein"/>
    <property type="match status" value="1"/>
</dbReference>
<dbReference type="PROSITE" id="PS50092">
    <property type="entry name" value="TSP1"/>
    <property type="match status" value="10"/>
</dbReference>
<dbReference type="PROSITE" id="PS51829">
    <property type="entry name" value="P_HOMO_B"/>
    <property type="match status" value="1"/>
</dbReference>
<dbReference type="RefSeq" id="XP_028514725.1">
    <property type="nucleotide sequence ID" value="XM_028658924.1"/>
</dbReference>
<dbReference type="PANTHER" id="PTHR22906:SF21">
    <property type="entry name" value="SEMA DOMAIN-CONTAINING PROTEIN"/>
    <property type="match status" value="1"/>
</dbReference>
<evidence type="ECO:0000259" key="13">
    <source>
        <dbReference type="PROSITE" id="PS51829"/>
    </source>
</evidence>
<keyword evidence="5" id="KW-0812">Transmembrane</keyword>
<dbReference type="KEGG" id="epa:110238611"/>
<dbReference type="SUPFAM" id="SSF82895">
    <property type="entry name" value="TSP-1 type 1 repeat"/>
    <property type="match status" value="10"/>
</dbReference>
<dbReference type="InterPro" id="IPR008979">
    <property type="entry name" value="Galactose-bd-like_sf"/>
</dbReference>
<dbReference type="Pfam" id="PF00090">
    <property type="entry name" value="TSP_1"/>
    <property type="match status" value="10"/>
</dbReference>
<evidence type="ECO:0000256" key="1">
    <source>
        <dbReference type="ARBA" id="ARBA00004167"/>
    </source>
</evidence>
<evidence type="ECO:0000256" key="12">
    <source>
        <dbReference type="SAM" id="MobiDB-lite"/>
    </source>
</evidence>
<keyword evidence="7" id="KW-0378">Hydrolase</keyword>
<dbReference type="Gene3D" id="2.20.100.10">
    <property type="entry name" value="Thrombospondin type-1 (TSP1) repeat"/>
    <property type="match status" value="10"/>
</dbReference>
<evidence type="ECO:0000313" key="14">
    <source>
        <dbReference type="EnsemblMetazoa" id="XP_028514725.1"/>
    </source>
</evidence>
<keyword evidence="10" id="KW-1015">Disulfide bond</keyword>
<dbReference type="FunFam" id="2.20.100.10:FF:000001">
    <property type="entry name" value="semaphorin-5A isoform X1"/>
    <property type="match status" value="5"/>
</dbReference>
<evidence type="ECO:0000256" key="10">
    <source>
        <dbReference type="ARBA" id="ARBA00023157"/>
    </source>
</evidence>
<name>A0A913YH85_EXADI</name>
<dbReference type="Gene3D" id="2.60.120.260">
    <property type="entry name" value="Galactose-binding domain-like"/>
    <property type="match status" value="1"/>
</dbReference>
<dbReference type="Pfam" id="PF00082">
    <property type="entry name" value="Peptidase_S8"/>
    <property type="match status" value="1"/>
</dbReference>
<dbReference type="Gene3D" id="3.40.50.200">
    <property type="entry name" value="Peptidase S8/S53 domain"/>
    <property type="match status" value="1"/>
</dbReference>
<protein>
    <recommendedName>
        <fullName evidence="13">P/Homo B domain-containing protein</fullName>
    </recommendedName>
</protein>
<evidence type="ECO:0000256" key="8">
    <source>
        <dbReference type="ARBA" id="ARBA00022989"/>
    </source>
</evidence>
<evidence type="ECO:0000256" key="5">
    <source>
        <dbReference type="ARBA" id="ARBA00022692"/>
    </source>
</evidence>
<dbReference type="PANTHER" id="PTHR22906">
    <property type="entry name" value="PROPERDIN"/>
    <property type="match status" value="1"/>
</dbReference>
<reference evidence="14" key="1">
    <citation type="submission" date="2022-11" db="UniProtKB">
        <authorList>
            <consortium name="EnsemblMetazoa"/>
        </authorList>
    </citation>
    <scope>IDENTIFICATION</scope>
</reference>
<keyword evidence="8" id="KW-1133">Transmembrane helix</keyword>
<keyword evidence="6" id="KW-0677">Repeat</keyword>
<dbReference type="FunFam" id="2.20.100.10:FF:000007">
    <property type="entry name" value="Thrombospondin 1"/>
    <property type="match status" value="2"/>
</dbReference>
<dbReference type="PROSITE" id="PS51892">
    <property type="entry name" value="SUBTILASE"/>
    <property type="match status" value="1"/>
</dbReference>
<keyword evidence="3" id="KW-0645">Protease</keyword>
<dbReference type="SUPFAM" id="SSF49785">
    <property type="entry name" value="Galactose-binding domain-like"/>
    <property type="match status" value="1"/>
</dbReference>
<comment type="caution">
    <text evidence="11">Lacks conserved residue(s) required for the propagation of feature annotation.</text>
</comment>
<keyword evidence="9" id="KW-0472">Membrane</keyword>
<dbReference type="Pfam" id="PF01549">
    <property type="entry name" value="ShK"/>
    <property type="match status" value="3"/>
</dbReference>
<sequence>MGWQVEGPGKKTKAALKRGVEEGRNGLGAIYTFAAGNGGITQDSCAYNGYVNSIYTIAINGVNEDGSNPTYAEECPSIMATAYSRDTLRRIGEVITIDGQNDCIQTFGASSASTAMASGLIALTLQANPNLTWRDVQHIIVRSSRSAPGGKILQRGDWQTNKAGFRVSKFYGFGLMDAGRMVHIAKQWKTVPPQIRCEIKGSNLNSTIIPATVNVSVSNANCNITHLEHVQVKVNLRFDRRGDLGLELKAPSGTSSPLTRRRKIDNLTGFKNLTNWNITTLFNWGENPVGEWKLIIKNLYYYNTRGILYSWSLILYGTSLHPTESDEWQPSRPLSSTSTPPSVKVDGQYSPWSYWTLCNETCGGGTQRRFRACTNPRPQNGGKDCNETLLGQSTDSQSCNTHPCPIHGGYSSWSRWTRCSATCGRGDQYRSRTCTNPRPQYGGRDCWVLGQSKEWNPCNIRPCPVNGGYTPWSTWSQCSRTCGGGRKHRDRHCTYPRPRYGGRDCRELGKAKDSRDCNKQSCPVDGGYSQWTPWSSCTKTCEEGTRNRTRSCTNPRPQHGGRDCSRLGTATQSSVCNTRICPENSGYSDWSSWSQCTKTCGVGTQNRTRYCKNSTSTEKRCEGPASQSKRCNTQMCRVPVDGQYSGWSAWSQCTKSCGGGTRERTRTCTNPSPKNGGKNCKELGPSEDKGSCNTHACQRVCKDVWPSFCGTNAWICNEESWKTYVNQNCRYSCGLCQVDGRWSTWSAWSTWDHCSVTCGGGIKYRYRQCNKQRPRNGGISCRGKGRESEICNTNACPASRESVYVQKQENGVAPVGRSGDMPVVCRDVWPSFCRTNAWICYEGSWKTYVNQNCRYSCGLCQEQDNRGLNGAIVHGGYSWWTRWSRCSTTCGRGYQYRSRTCTNPRPQYGGRDCRRLGLARQREQCNLRRCQVDGGWSAWATWDHCSVTCGGGIRYRYRQCNSPQPRNGGRSCRGKHWESQTCNTYACPGQENRVIPVERSSDIVCRDVWPSFCRTNAWICSKESWKTYVNQNCRYSCGLCQVHGGYSSWSRWSRCSTTCGRGYQYRSRTCTNPRPQYGGRDCRRLGL</sequence>
<keyword evidence="2" id="KW-0800">Toxin</keyword>
<evidence type="ECO:0000256" key="7">
    <source>
        <dbReference type="ARBA" id="ARBA00022801"/>
    </source>
</evidence>
<evidence type="ECO:0000256" key="9">
    <source>
        <dbReference type="ARBA" id="ARBA00023136"/>
    </source>
</evidence>
<evidence type="ECO:0000256" key="6">
    <source>
        <dbReference type="ARBA" id="ARBA00022737"/>
    </source>
</evidence>
<feature type="region of interest" description="Disordered" evidence="12">
    <location>
        <begin position="660"/>
        <end position="679"/>
    </location>
</feature>
<evidence type="ECO:0000256" key="4">
    <source>
        <dbReference type="ARBA" id="ARBA00022685"/>
    </source>
</evidence>
<dbReference type="SMART" id="SM00209">
    <property type="entry name" value="TSP1"/>
    <property type="match status" value="10"/>
</dbReference>
<dbReference type="GO" id="GO:0006508">
    <property type="term" value="P:proteolysis"/>
    <property type="evidence" value="ECO:0007669"/>
    <property type="project" value="UniProtKB-KW"/>
</dbReference>
<dbReference type="GO" id="GO:0016020">
    <property type="term" value="C:membrane"/>
    <property type="evidence" value="ECO:0007669"/>
    <property type="project" value="UniProtKB-SubCell"/>
</dbReference>
<dbReference type="OMA" id="RTNAWIC"/>
<dbReference type="EnsemblMetazoa" id="XM_028658924.1">
    <property type="protein sequence ID" value="XP_028514725.1"/>
    <property type="gene ID" value="LOC110238611"/>
</dbReference>
<dbReference type="InterPro" id="IPR000884">
    <property type="entry name" value="TSP1_rpt"/>
</dbReference>
<dbReference type="InterPro" id="IPR036383">
    <property type="entry name" value="TSP1_rpt_sf"/>
</dbReference>
<dbReference type="InterPro" id="IPR036852">
    <property type="entry name" value="Peptidase_S8/S53_dom_sf"/>
</dbReference>
<dbReference type="InterPro" id="IPR002884">
    <property type="entry name" value="P_dom"/>
</dbReference>
<comment type="subcellular location">
    <subcellularLocation>
        <location evidence="1">Membrane</location>
        <topology evidence="1">Single-pass membrane protein</topology>
    </subcellularLocation>
</comment>
<evidence type="ECO:0000256" key="2">
    <source>
        <dbReference type="ARBA" id="ARBA00022656"/>
    </source>
</evidence>
<dbReference type="Proteomes" id="UP000887567">
    <property type="component" value="Unplaced"/>
</dbReference>
<evidence type="ECO:0000313" key="15">
    <source>
        <dbReference type="Proteomes" id="UP000887567"/>
    </source>
</evidence>
<dbReference type="GO" id="GO:0004252">
    <property type="term" value="F:serine-type endopeptidase activity"/>
    <property type="evidence" value="ECO:0007669"/>
    <property type="project" value="InterPro"/>
</dbReference>
<dbReference type="GeneID" id="110238611"/>
<dbReference type="SMART" id="SM00254">
    <property type="entry name" value="ShKT"/>
    <property type="match status" value="3"/>
</dbReference>
<organism evidence="14 15">
    <name type="scientific">Exaiptasia diaphana</name>
    <name type="common">Tropical sea anemone</name>
    <name type="synonym">Aiptasia pulchella</name>
    <dbReference type="NCBI Taxonomy" id="2652724"/>
    <lineage>
        <taxon>Eukaryota</taxon>
        <taxon>Metazoa</taxon>
        <taxon>Cnidaria</taxon>
        <taxon>Anthozoa</taxon>
        <taxon>Hexacorallia</taxon>
        <taxon>Actiniaria</taxon>
        <taxon>Aiptasiidae</taxon>
        <taxon>Exaiptasia</taxon>
    </lineage>
</organism>
<comment type="similarity">
    <text evidence="11">Belongs to the peptidase S8 family.</text>
</comment>